<protein>
    <submittedName>
        <fullName evidence="2">Transcriptional regulator, AraC family with amidase-like domain</fullName>
    </submittedName>
</protein>
<dbReference type="OrthoDB" id="9793400at2"/>
<dbReference type="AlphaFoldDB" id="A0A1H4CFJ1"/>
<name>A0A1H4CFJ1_9RHOB</name>
<dbReference type="InterPro" id="IPR018060">
    <property type="entry name" value="HTH_AraC"/>
</dbReference>
<dbReference type="InterPro" id="IPR029062">
    <property type="entry name" value="Class_I_gatase-like"/>
</dbReference>
<reference evidence="2" key="1">
    <citation type="submission" date="2016-10" db="EMBL/GenBank/DDBJ databases">
        <authorList>
            <person name="de Groot N.N."/>
        </authorList>
    </citation>
    <scope>NUCLEOTIDE SEQUENCE [LARGE SCALE GENOMIC DNA]</scope>
    <source>
        <strain evidence="2">DSM 15345</strain>
    </source>
</reference>
<keyword evidence="3" id="KW-1185">Reference proteome</keyword>
<evidence type="ECO:0000313" key="2">
    <source>
        <dbReference type="EMBL" id="SEA59100.1"/>
    </source>
</evidence>
<dbReference type="CDD" id="cd03136">
    <property type="entry name" value="GATase1_AraC_ArgR_like"/>
    <property type="match status" value="1"/>
</dbReference>
<evidence type="ECO:0000259" key="1">
    <source>
        <dbReference type="PROSITE" id="PS01124"/>
    </source>
</evidence>
<dbReference type="STRING" id="89524.SAMN05444370_10749"/>
<dbReference type="EMBL" id="FNQM01000007">
    <property type="protein sequence ID" value="SEA59100.1"/>
    <property type="molecule type" value="Genomic_DNA"/>
</dbReference>
<evidence type="ECO:0000313" key="3">
    <source>
        <dbReference type="Proteomes" id="UP000198703"/>
    </source>
</evidence>
<dbReference type="Gene3D" id="3.40.50.880">
    <property type="match status" value="1"/>
</dbReference>
<sequence length="318" mass="33179">MAQDGHAPFTVAFLLVPGFALMSYAAAVEPLRAANALSGRTLYRWSHVAPRGGAVESSGGLSVPCAQDAGSEPPAADLILVCAGGDPIAFDDARAFGWLRLAARRGLALGGVSGGPAILARAGVMAGRRMTVHWEHADALAAHDPSLLLARQAFVRDRDRLTCAGGAAALDMMLSLIAERQGAGFARRVGDWFVHLSIRPAEGAQTPGAAARLGLKDGALAETVRLMESHLADPLPPETLARLAGLSRRQLDRHCVAATGRTVAALYRDLRLDAARDMARSVELSAAALAEATGFAGAGHFAAAYRRRFGVRPGRPSA</sequence>
<feature type="domain" description="HTH araC/xylS-type" evidence="1">
    <location>
        <begin position="221"/>
        <end position="318"/>
    </location>
</feature>
<dbReference type="Gene3D" id="1.10.10.60">
    <property type="entry name" value="Homeodomain-like"/>
    <property type="match status" value="1"/>
</dbReference>
<dbReference type="PANTHER" id="PTHR43130:SF3">
    <property type="entry name" value="HTH-TYPE TRANSCRIPTIONAL REGULATOR RV1931C"/>
    <property type="match status" value="1"/>
</dbReference>
<dbReference type="Pfam" id="PF01965">
    <property type="entry name" value="DJ-1_PfpI"/>
    <property type="match status" value="1"/>
</dbReference>
<dbReference type="SMART" id="SM00342">
    <property type="entry name" value="HTH_ARAC"/>
    <property type="match status" value="1"/>
</dbReference>
<dbReference type="PROSITE" id="PS01124">
    <property type="entry name" value="HTH_ARAC_FAMILY_2"/>
    <property type="match status" value="1"/>
</dbReference>
<gene>
    <name evidence="2" type="ORF">SAMN05444370_10749</name>
</gene>
<dbReference type="GO" id="GO:0043565">
    <property type="term" value="F:sequence-specific DNA binding"/>
    <property type="evidence" value="ECO:0007669"/>
    <property type="project" value="InterPro"/>
</dbReference>
<dbReference type="InterPro" id="IPR002818">
    <property type="entry name" value="DJ-1/PfpI"/>
</dbReference>
<dbReference type="SUPFAM" id="SSF52317">
    <property type="entry name" value="Class I glutamine amidotransferase-like"/>
    <property type="match status" value="1"/>
</dbReference>
<dbReference type="Proteomes" id="UP000198703">
    <property type="component" value="Unassembled WGS sequence"/>
</dbReference>
<accession>A0A1H4CFJ1</accession>
<dbReference type="PANTHER" id="PTHR43130">
    <property type="entry name" value="ARAC-FAMILY TRANSCRIPTIONAL REGULATOR"/>
    <property type="match status" value="1"/>
</dbReference>
<dbReference type="RefSeq" id="WP_093253988.1">
    <property type="nucleotide sequence ID" value="NZ_FNQM01000007.1"/>
</dbReference>
<dbReference type="Pfam" id="PF12833">
    <property type="entry name" value="HTH_18"/>
    <property type="match status" value="1"/>
</dbReference>
<dbReference type="GO" id="GO:0003700">
    <property type="term" value="F:DNA-binding transcription factor activity"/>
    <property type="evidence" value="ECO:0007669"/>
    <property type="project" value="InterPro"/>
</dbReference>
<organism evidence="2 3">
    <name type="scientific">Rubrimonas cliftonensis</name>
    <dbReference type="NCBI Taxonomy" id="89524"/>
    <lineage>
        <taxon>Bacteria</taxon>
        <taxon>Pseudomonadati</taxon>
        <taxon>Pseudomonadota</taxon>
        <taxon>Alphaproteobacteria</taxon>
        <taxon>Rhodobacterales</taxon>
        <taxon>Paracoccaceae</taxon>
        <taxon>Rubrimonas</taxon>
    </lineage>
</organism>
<dbReference type="InterPro" id="IPR052158">
    <property type="entry name" value="INH-QAR"/>
</dbReference>
<proteinExistence type="predicted"/>